<comment type="caution">
    <text evidence="2">The sequence shown here is derived from an EMBL/GenBank/DDBJ whole genome shotgun (WGS) entry which is preliminary data.</text>
</comment>
<feature type="region of interest" description="Disordered" evidence="1">
    <location>
        <begin position="182"/>
        <end position="205"/>
    </location>
</feature>
<dbReference type="RefSeq" id="WP_161040044.1">
    <property type="nucleotide sequence ID" value="NZ_WWCM01000010.1"/>
</dbReference>
<name>A0ABW9VM63_9BURK</name>
<dbReference type="Proteomes" id="UP000478090">
    <property type="component" value="Unassembled WGS sequence"/>
</dbReference>
<feature type="region of interest" description="Disordered" evidence="1">
    <location>
        <begin position="62"/>
        <end position="83"/>
    </location>
</feature>
<dbReference type="EMBL" id="WWCM01000010">
    <property type="protein sequence ID" value="MYM40701.1"/>
    <property type="molecule type" value="Genomic_DNA"/>
</dbReference>
<sequence>MMAGRARLVYLLLAGALVAGSVLLVLWDRQPGAGAAASVALPAVHSPVRSAVQPSLRLAASAPARPAAQMRPAPLEGDADPTRDLKSYVMRGQTPTMAEVIAGLHERGVYSGLGAFQPPGTRPPLRGLAVPEDFELPPGYMRHYQATDDGQRIEALLMFVPGWQLYDEQQRPIAMPEDGVVPPELAPAGLPLRQISIPPPSAGDK</sequence>
<reference evidence="2 3" key="1">
    <citation type="submission" date="2019-12" db="EMBL/GenBank/DDBJ databases">
        <title>Novel species isolated from a subtropical stream in China.</title>
        <authorList>
            <person name="Lu H."/>
        </authorList>
    </citation>
    <scope>NUCLEOTIDE SEQUENCE [LARGE SCALE GENOMIC DNA]</scope>
    <source>
        <strain evidence="2 3">CY13W</strain>
    </source>
</reference>
<keyword evidence="3" id="KW-1185">Reference proteome</keyword>
<protein>
    <submittedName>
        <fullName evidence="2">Uncharacterized protein</fullName>
    </submittedName>
</protein>
<organism evidence="2 3">
    <name type="scientific">Duganella qianjiadongensis</name>
    <dbReference type="NCBI Taxonomy" id="2692176"/>
    <lineage>
        <taxon>Bacteria</taxon>
        <taxon>Pseudomonadati</taxon>
        <taxon>Pseudomonadota</taxon>
        <taxon>Betaproteobacteria</taxon>
        <taxon>Burkholderiales</taxon>
        <taxon>Oxalobacteraceae</taxon>
        <taxon>Telluria group</taxon>
        <taxon>Duganella</taxon>
    </lineage>
</organism>
<evidence type="ECO:0000313" key="3">
    <source>
        <dbReference type="Proteomes" id="UP000478090"/>
    </source>
</evidence>
<evidence type="ECO:0000256" key="1">
    <source>
        <dbReference type="SAM" id="MobiDB-lite"/>
    </source>
</evidence>
<gene>
    <name evidence="2" type="ORF">GTP27_15345</name>
</gene>
<accession>A0ABW9VM63</accession>
<proteinExistence type="predicted"/>
<evidence type="ECO:0000313" key="2">
    <source>
        <dbReference type="EMBL" id="MYM40701.1"/>
    </source>
</evidence>
<feature type="compositionally biased region" description="Low complexity" evidence="1">
    <location>
        <begin position="62"/>
        <end position="75"/>
    </location>
</feature>